<dbReference type="InterPro" id="IPR013087">
    <property type="entry name" value="Znf_C2H2_type"/>
</dbReference>
<evidence type="ECO:0000256" key="2">
    <source>
        <dbReference type="ARBA" id="ARBA00022723"/>
    </source>
</evidence>
<feature type="domain" description="C2H2-type" evidence="10">
    <location>
        <begin position="5"/>
        <end position="34"/>
    </location>
</feature>
<comment type="subcellular location">
    <subcellularLocation>
        <location evidence="1">Nucleus</location>
    </subcellularLocation>
</comment>
<dbReference type="InterPro" id="IPR036236">
    <property type="entry name" value="Znf_C2H2_sf"/>
</dbReference>
<sequence length="286" mass="32158">MPQTFPCTFADCGQVFSKAYELKKHKATHDDPDSVHHCPNCKFITLQKKSLAIHVANHTGEKNLECPEIVTVGNSERRCDYKTHDPAALSKHRKKVHAYVPSSNRGRPKASPPSPLKTRQKKEEKAPRRLRRSKRLARSNRPAVSPRRKASRSPRKPRSPKKDRGNTSTSANRTRVLPLEGVSRSAVVVEYRYGCFDCDSGATLVGSDDEMGLDTLSDPSLRFEWMARYEMGYSTFGTTGMKYEPAPFPESSALDLASDVRTDREGCLCPEWMVEADVEGWDQSML</sequence>
<feature type="compositionally biased region" description="Basic residues" evidence="9">
    <location>
        <begin position="128"/>
        <end position="138"/>
    </location>
</feature>
<dbReference type="GO" id="GO:0003677">
    <property type="term" value="F:DNA binding"/>
    <property type="evidence" value="ECO:0007669"/>
    <property type="project" value="UniProtKB-KW"/>
</dbReference>
<evidence type="ECO:0000256" key="1">
    <source>
        <dbReference type="ARBA" id="ARBA00004123"/>
    </source>
</evidence>
<evidence type="ECO:0000256" key="3">
    <source>
        <dbReference type="ARBA" id="ARBA00022737"/>
    </source>
</evidence>
<keyword evidence="12" id="KW-1185">Reference proteome</keyword>
<dbReference type="PANTHER" id="PTHR24392">
    <property type="entry name" value="ZINC FINGER PROTEIN"/>
    <property type="match status" value="1"/>
</dbReference>
<evidence type="ECO:0000256" key="4">
    <source>
        <dbReference type="ARBA" id="ARBA00022771"/>
    </source>
</evidence>
<dbReference type="Proteomes" id="UP000683000">
    <property type="component" value="Unassembled WGS sequence"/>
</dbReference>
<name>A0A8I2YEN4_9AGAM</name>
<proteinExistence type="predicted"/>
<feature type="compositionally biased region" description="Basic residues" evidence="9">
    <location>
        <begin position="146"/>
        <end position="159"/>
    </location>
</feature>
<dbReference type="GO" id="GO:0008270">
    <property type="term" value="F:zinc ion binding"/>
    <property type="evidence" value="ECO:0007669"/>
    <property type="project" value="UniProtKB-KW"/>
</dbReference>
<keyword evidence="3" id="KW-0677">Repeat</keyword>
<reference evidence="11" key="1">
    <citation type="submission" date="2021-03" db="EMBL/GenBank/DDBJ databases">
        <title>Evolutionary innovations through gain and loss of genes in the ectomycorrhizal Boletales.</title>
        <authorList>
            <person name="Wu G."/>
            <person name="Miyauchi S."/>
            <person name="Morin E."/>
            <person name="Yang Z.-L."/>
            <person name="Xu J."/>
            <person name="Martin F.M."/>
        </authorList>
    </citation>
    <scope>NUCLEOTIDE SEQUENCE</scope>
    <source>
        <strain evidence="11">BR01</strain>
    </source>
</reference>
<dbReference type="GO" id="GO:0005634">
    <property type="term" value="C:nucleus"/>
    <property type="evidence" value="ECO:0007669"/>
    <property type="project" value="UniProtKB-SubCell"/>
</dbReference>
<keyword evidence="4 8" id="KW-0863">Zinc-finger</keyword>
<evidence type="ECO:0000256" key="6">
    <source>
        <dbReference type="ARBA" id="ARBA00023125"/>
    </source>
</evidence>
<dbReference type="Gene3D" id="3.30.160.60">
    <property type="entry name" value="Classic Zinc Finger"/>
    <property type="match status" value="2"/>
</dbReference>
<evidence type="ECO:0000256" key="5">
    <source>
        <dbReference type="ARBA" id="ARBA00022833"/>
    </source>
</evidence>
<protein>
    <recommendedName>
        <fullName evidence="10">C2H2-type domain-containing protein</fullName>
    </recommendedName>
</protein>
<gene>
    <name evidence="11" type="ORF">JVT61DRAFT_11213</name>
</gene>
<comment type="caution">
    <text evidence="11">The sequence shown here is derived from an EMBL/GenBank/DDBJ whole genome shotgun (WGS) entry which is preliminary data.</text>
</comment>
<keyword evidence="5" id="KW-0862">Zinc</keyword>
<feature type="region of interest" description="Disordered" evidence="9">
    <location>
        <begin position="84"/>
        <end position="177"/>
    </location>
</feature>
<keyword evidence="2" id="KW-0479">Metal-binding</keyword>
<evidence type="ECO:0000259" key="10">
    <source>
        <dbReference type="PROSITE" id="PS50157"/>
    </source>
</evidence>
<dbReference type="PROSITE" id="PS50157">
    <property type="entry name" value="ZINC_FINGER_C2H2_2"/>
    <property type="match status" value="2"/>
</dbReference>
<dbReference type="AlphaFoldDB" id="A0A8I2YEN4"/>
<dbReference type="SUPFAM" id="SSF57667">
    <property type="entry name" value="beta-beta-alpha zinc fingers"/>
    <property type="match status" value="1"/>
</dbReference>
<evidence type="ECO:0000256" key="9">
    <source>
        <dbReference type="SAM" id="MobiDB-lite"/>
    </source>
</evidence>
<keyword evidence="6" id="KW-0238">DNA-binding</keyword>
<feature type="domain" description="C2H2-type" evidence="10">
    <location>
        <begin position="36"/>
        <end position="63"/>
    </location>
</feature>
<organism evidence="11 12">
    <name type="scientific">Boletus reticuloceps</name>
    <dbReference type="NCBI Taxonomy" id="495285"/>
    <lineage>
        <taxon>Eukaryota</taxon>
        <taxon>Fungi</taxon>
        <taxon>Dikarya</taxon>
        <taxon>Basidiomycota</taxon>
        <taxon>Agaricomycotina</taxon>
        <taxon>Agaricomycetes</taxon>
        <taxon>Agaricomycetidae</taxon>
        <taxon>Boletales</taxon>
        <taxon>Boletineae</taxon>
        <taxon>Boletaceae</taxon>
        <taxon>Boletoideae</taxon>
        <taxon>Boletus</taxon>
    </lineage>
</organism>
<dbReference type="OrthoDB" id="8922241at2759"/>
<dbReference type="PROSITE" id="PS00028">
    <property type="entry name" value="ZINC_FINGER_C2H2_1"/>
    <property type="match status" value="1"/>
</dbReference>
<evidence type="ECO:0000256" key="7">
    <source>
        <dbReference type="ARBA" id="ARBA00023242"/>
    </source>
</evidence>
<dbReference type="EMBL" id="JAGFBS010000047">
    <property type="protein sequence ID" value="KAG6370594.1"/>
    <property type="molecule type" value="Genomic_DNA"/>
</dbReference>
<dbReference type="SMART" id="SM00355">
    <property type="entry name" value="ZnF_C2H2"/>
    <property type="match status" value="3"/>
</dbReference>
<evidence type="ECO:0000313" key="11">
    <source>
        <dbReference type="EMBL" id="KAG6370594.1"/>
    </source>
</evidence>
<evidence type="ECO:0000256" key="8">
    <source>
        <dbReference type="PROSITE-ProRule" id="PRU00042"/>
    </source>
</evidence>
<accession>A0A8I2YEN4</accession>
<keyword evidence="7" id="KW-0539">Nucleus</keyword>
<evidence type="ECO:0000313" key="12">
    <source>
        <dbReference type="Proteomes" id="UP000683000"/>
    </source>
</evidence>